<keyword evidence="10" id="KW-0496">Mitochondrion</keyword>
<dbReference type="OrthoDB" id="46529at2759"/>
<comment type="catalytic activity">
    <reaction evidence="14">
        <text>decanoyl-CoA + H2O = decanoate + CoA + H(+)</text>
        <dbReference type="Rhea" id="RHEA:40059"/>
        <dbReference type="ChEBI" id="CHEBI:15377"/>
        <dbReference type="ChEBI" id="CHEBI:15378"/>
        <dbReference type="ChEBI" id="CHEBI:27689"/>
        <dbReference type="ChEBI" id="CHEBI:57287"/>
        <dbReference type="ChEBI" id="CHEBI:61430"/>
    </reaction>
    <physiologicalReaction direction="left-to-right" evidence="14">
        <dbReference type="Rhea" id="RHEA:40060"/>
    </physiologicalReaction>
</comment>
<keyword evidence="8" id="KW-0007">Acetylation</keyword>
<keyword evidence="6" id="KW-0963">Cytoplasm</keyword>
<evidence type="ECO:0000256" key="16">
    <source>
        <dbReference type="ARBA" id="ARBA00050199"/>
    </source>
</evidence>
<dbReference type="GO" id="GO:0005739">
    <property type="term" value="C:mitochondrion"/>
    <property type="evidence" value="ECO:0007669"/>
    <property type="project" value="UniProtKB-SubCell"/>
</dbReference>
<evidence type="ECO:0000259" key="24">
    <source>
        <dbReference type="Pfam" id="PF03061"/>
    </source>
</evidence>
<evidence type="ECO:0000256" key="10">
    <source>
        <dbReference type="ARBA" id="ARBA00023128"/>
    </source>
</evidence>
<evidence type="ECO:0000256" key="12">
    <source>
        <dbReference type="ARBA" id="ARBA00023242"/>
    </source>
</evidence>
<dbReference type="GO" id="GO:0006629">
    <property type="term" value="P:lipid metabolic process"/>
    <property type="evidence" value="ECO:0007669"/>
    <property type="project" value="UniProtKB-KW"/>
</dbReference>
<comment type="catalytic activity">
    <reaction evidence="17">
        <text>a fatty acyl-CoA + H2O = a fatty acid + CoA + H(+)</text>
        <dbReference type="Rhea" id="RHEA:16781"/>
        <dbReference type="ChEBI" id="CHEBI:15377"/>
        <dbReference type="ChEBI" id="CHEBI:15378"/>
        <dbReference type="ChEBI" id="CHEBI:28868"/>
        <dbReference type="ChEBI" id="CHEBI:57287"/>
        <dbReference type="ChEBI" id="CHEBI:77636"/>
    </reaction>
    <physiologicalReaction direction="left-to-right" evidence="17">
        <dbReference type="Rhea" id="RHEA:16782"/>
    </physiologicalReaction>
</comment>
<dbReference type="InterPro" id="IPR006683">
    <property type="entry name" value="Thioestr_dom"/>
</dbReference>
<reference evidence="25 26" key="1">
    <citation type="submission" date="2019-08" db="EMBL/GenBank/DDBJ databases">
        <title>Whole genome of Aphis craccivora.</title>
        <authorList>
            <person name="Voronova N.V."/>
            <person name="Shulinski R.S."/>
            <person name="Bandarenka Y.V."/>
            <person name="Zhorov D.G."/>
            <person name="Warner D."/>
        </authorList>
    </citation>
    <scope>NUCLEOTIDE SEQUENCE [LARGE SCALE GENOMIC DNA]</scope>
    <source>
        <strain evidence="25">180601</strain>
        <tissue evidence="25">Whole Body</tissue>
    </source>
</reference>
<evidence type="ECO:0000256" key="15">
    <source>
        <dbReference type="ARBA" id="ARBA00048074"/>
    </source>
</evidence>
<comment type="catalytic activity">
    <reaction evidence="15">
        <text>dodecanoyl-CoA + H2O = dodecanoate + CoA + H(+)</text>
        <dbReference type="Rhea" id="RHEA:30135"/>
        <dbReference type="ChEBI" id="CHEBI:15377"/>
        <dbReference type="ChEBI" id="CHEBI:15378"/>
        <dbReference type="ChEBI" id="CHEBI:18262"/>
        <dbReference type="ChEBI" id="CHEBI:57287"/>
        <dbReference type="ChEBI" id="CHEBI:57375"/>
    </reaction>
    <physiologicalReaction direction="left-to-right" evidence="15">
        <dbReference type="Rhea" id="RHEA:30136"/>
    </physiologicalReaction>
</comment>
<evidence type="ECO:0000256" key="9">
    <source>
        <dbReference type="ARBA" id="ARBA00023098"/>
    </source>
</evidence>
<evidence type="ECO:0000256" key="22">
    <source>
        <dbReference type="ARBA" id="ARBA00081533"/>
    </source>
</evidence>
<comment type="function">
    <text evidence="18">Catalyzes the hydrolysis of acyl-CoAs into free fatty acids and coenzyme A (CoASH), regulating their respective intracellular levels. Has acyl-CoA thioesterase activity towards medium (C12) and long-chain (C18) fatty acyl-CoA substrates. Can also hydrolyze 3-hydroxyphenylacetyl-CoA and 3,4-dihydroxyphenylacetyl-CoA (in vitro). May play a role in controlling adaptive thermogenesis.</text>
</comment>
<dbReference type="FunFam" id="3.10.129.10:FF:000021">
    <property type="entry name" value="Acyl-coenzyme A thioesterase 13"/>
    <property type="match status" value="2"/>
</dbReference>
<evidence type="ECO:0000256" key="14">
    <source>
        <dbReference type="ARBA" id="ARBA00047969"/>
    </source>
</evidence>
<keyword evidence="12" id="KW-0539">Nucleus</keyword>
<dbReference type="PANTHER" id="PTHR21660">
    <property type="entry name" value="THIOESTERASE SUPERFAMILY MEMBER-RELATED"/>
    <property type="match status" value="1"/>
</dbReference>
<evidence type="ECO:0000256" key="21">
    <source>
        <dbReference type="ARBA" id="ARBA00075657"/>
    </source>
</evidence>
<dbReference type="CDD" id="cd03443">
    <property type="entry name" value="PaaI_thioesterase"/>
    <property type="match status" value="2"/>
</dbReference>
<evidence type="ECO:0000256" key="19">
    <source>
        <dbReference type="ARBA" id="ARBA00064709"/>
    </source>
</evidence>
<dbReference type="Proteomes" id="UP000478052">
    <property type="component" value="Unassembled WGS sequence"/>
</dbReference>
<keyword evidence="26" id="KW-1185">Reference proteome</keyword>
<name>A0A6G0YNV4_APHCR</name>
<dbReference type="Gene3D" id="3.10.129.10">
    <property type="entry name" value="Hotdog Thioesterase"/>
    <property type="match status" value="2"/>
</dbReference>
<evidence type="ECO:0000256" key="11">
    <source>
        <dbReference type="ARBA" id="ARBA00023212"/>
    </source>
</evidence>
<evidence type="ECO:0000256" key="23">
    <source>
        <dbReference type="ARBA" id="ARBA00083956"/>
    </source>
</evidence>
<organism evidence="25 26">
    <name type="scientific">Aphis craccivora</name>
    <name type="common">Cowpea aphid</name>
    <dbReference type="NCBI Taxonomy" id="307492"/>
    <lineage>
        <taxon>Eukaryota</taxon>
        <taxon>Metazoa</taxon>
        <taxon>Ecdysozoa</taxon>
        <taxon>Arthropoda</taxon>
        <taxon>Hexapoda</taxon>
        <taxon>Insecta</taxon>
        <taxon>Pterygota</taxon>
        <taxon>Neoptera</taxon>
        <taxon>Paraneoptera</taxon>
        <taxon>Hemiptera</taxon>
        <taxon>Sternorrhyncha</taxon>
        <taxon>Aphidomorpha</taxon>
        <taxon>Aphidoidea</taxon>
        <taxon>Aphididae</taxon>
        <taxon>Aphidini</taxon>
        <taxon>Aphis</taxon>
        <taxon>Aphis</taxon>
    </lineage>
</organism>
<protein>
    <recommendedName>
        <fullName evidence="20">Acyl-coenzyme A thioesterase 13</fullName>
    </recommendedName>
    <alternativeName>
        <fullName evidence="22">Hotdog-fold thioesterase superfamily member 2</fullName>
    </alternativeName>
    <alternativeName>
        <fullName evidence="21">Palmitoyl-CoA hydrolase</fullName>
    </alternativeName>
    <alternativeName>
        <fullName evidence="23">Thioesterase superfamily member 2</fullName>
    </alternativeName>
</protein>
<evidence type="ECO:0000256" key="7">
    <source>
        <dbReference type="ARBA" id="ARBA00022801"/>
    </source>
</evidence>
<dbReference type="InterPro" id="IPR029069">
    <property type="entry name" value="HotDog_dom_sf"/>
</dbReference>
<evidence type="ECO:0000256" key="1">
    <source>
        <dbReference type="ARBA" id="ARBA00004123"/>
    </source>
</evidence>
<evidence type="ECO:0000256" key="3">
    <source>
        <dbReference type="ARBA" id="ARBA00004186"/>
    </source>
</evidence>
<evidence type="ECO:0000313" key="26">
    <source>
        <dbReference type="Proteomes" id="UP000478052"/>
    </source>
</evidence>
<dbReference type="AlphaFoldDB" id="A0A6G0YNV4"/>
<evidence type="ECO:0000256" key="5">
    <source>
        <dbReference type="ARBA" id="ARBA00008324"/>
    </source>
</evidence>
<evidence type="ECO:0000256" key="17">
    <source>
        <dbReference type="ARBA" id="ARBA00052976"/>
    </source>
</evidence>
<keyword evidence="7" id="KW-0378">Hydrolase</keyword>
<evidence type="ECO:0000256" key="8">
    <source>
        <dbReference type="ARBA" id="ARBA00022990"/>
    </source>
</evidence>
<accession>A0A6G0YNV4</accession>
<comment type="subcellular location">
    <subcellularLocation>
        <location evidence="3">Cytoplasm</location>
        <location evidence="3">Cytoskeleton</location>
        <location evidence="3">Spindle</location>
    </subcellularLocation>
    <subcellularLocation>
        <location evidence="4">Cytoplasm</location>
        <location evidence="4">Cytosol</location>
    </subcellularLocation>
    <subcellularLocation>
        <location evidence="2">Mitochondrion</location>
    </subcellularLocation>
    <subcellularLocation>
        <location evidence="1">Nucleus</location>
    </subcellularLocation>
</comment>
<dbReference type="GO" id="GO:0005819">
    <property type="term" value="C:spindle"/>
    <property type="evidence" value="ECO:0007669"/>
    <property type="project" value="UniProtKB-SubCell"/>
</dbReference>
<comment type="caution">
    <text evidence="25">The sequence shown here is derived from an EMBL/GenBank/DDBJ whole genome shotgun (WGS) entry which is preliminary data.</text>
</comment>
<dbReference type="GO" id="GO:0005634">
    <property type="term" value="C:nucleus"/>
    <property type="evidence" value="ECO:0007669"/>
    <property type="project" value="UniProtKB-SubCell"/>
</dbReference>
<evidence type="ECO:0000256" key="6">
    <source>
        <dbReference type="ARBA" id="ARBA00022490"/>
    </source>
</evidence>
<dbReference type="EMBL" id="VUJU01003113">
    <property type="protein sequence ID" value="KAF0759090.1"/>
    <property type="molecule type" value="Genomic_DNA"/>
</dbReference>
<keyword evidence="11" id="KW-0206">Cytoskeleton</keyword>
<evidence type="ECO:0000256" key="13">
    <source>
        <dbReference type="ARBA" id="ARBA00047588"/>
    </source>
</evidence>
<feature type="domain" description="Thioesterase" evidence="24">
    <location>
        <begin position="55"/>
        <end position="137"/>
    </location>
</feature>
<comment type="subunit">
    <text evidence="19">Homotetramer. Interacts with PCTP.</text>
</comment>
<dbReference type="GO" id="GO:0005829">
    <property type="term" value="C:cytosol"/>
    <property type="evidence" value="ECO:0007669"/>
    <property type="project" value="UniProtKB-SubCell"/>
</dbReference>
<dbReference type="Pfam" id="PF03061">
    <property type="entry name" value="4HBT"/>
    <property type="match status" value="2"/>
</dbReference>
<keyword evidence="9" id="KW-0443">Lipid metabolism</keyword>
<evidence type="ECO:0000313" key="25">
    <source>
        <dbReference type="EMBL" id="KAF0759090.1"/>
    </source>
</evidence>
<dbReference type="NCBIfam" id="TIGR00369">
    <property type="entry name" value="unchar_dom_1"/>
    <property type="match status" value="2"/>
</dbReference>
<evidence type="ECO:0000256" key="18">
    <source>
        <dbReference type="ARBA" id="ARBA00058205"/>
    </source>
</evidence>
<proteinExistence type="inferred from homology"/>
<evidence type="ECO:0000256" key="20">
    <source>
        <dbReference type="ARBA" id="ARBA00067273"/>
    </source>
</evidence>
<comment type="catalytic activity">
    <reaction evidence="13">
        <text>octanoyl-CoA + H2O = octanoate + CoA + H(+)</text>
        <dbReference type="Rhea" id="RHEA:30143"/>
        <dbReference type="ChEBI" id="CHEBI:15377"/>
        <dbReference type="ChEBI" id="CHEBI:15378"/>
        <dbReference type="ChEBI" id="CHEBI:25646"/>
        <dbReference type="ChEBI" id="CHEBI:57287"/>
        <dbReference type="ChEBI" id="CHEBI:57386"/>
    </reaction>
    <physiologicalReaction direction="left-to-right" evidence="13">
        <dbReference type="Rhea" id="RHEA:30144"/>
    </physiologicalReaction>
</comment>
<dbReference type="PANTHER" id="PTHR21660:SF1">
    <property type="entry name" value="ACYL-COENZYME A THIOESTERASE 13"/>
    <property type="match status" value="1"/>
</dbReference>
<gene>
    <name evidence="25" type="ORF">FWK35_00028843</name>
</gene>
<evidence type="ECO:0000256" key="2">
    <source>
        <dbReference type="ARBA" id="ARBA00004173"/>
    </source>
</evidence>
<dbReference type="GO" id="GO:0047617">
    <property type="term" value="F:fatty acyl-CoA hydrolase activity"/>
    <property type="evidence" value="ECO:0007669"/>
    <property type="project" value="InterPro"/>
</dbReference>
<evidence type="ECO:0000256" key="4">
    <source>
        <dbReference type="ARBA" id="ARBA00004514"/>
    </source>
</evidence>
<comment type="similarity">
    <text evidence="5">Belongs to the thioesterase PaaI family.</text>
</comment>
<dbReference type="SUPFAM" id="SSF54637">
    <property type="entry name" value="Thioesterase/thiol ester dehydrase-isomerase"/>
    <property type="match status" value="2"/>
</dbReference>
<sequence length="292" mass="31950">MNSNKVLESIRKILNFSIKRGGHDRVLEKVDLISAGNGQLIAEMVVEKQHTNVLGNLHGGFTATALDILSSMAVLTHPRVVENIDSVPNRGVSVDIHVSYLNSAKIGDRIVINSETVKLGKNLAFLKVTFFRKDDNVILAQGTHTNNKVLESVRKIWNYSIKRGGHDRVLDKVDLISAGNGQLIAEMVVEKQHTNVLGTLHGGFTATAIDVLSSMAVLTHPRVVEDIDSAPNGGVSVDIHVSYLNSVKIGDRIVINSETVKLGRNLAFLEVTLFRRDDNVILARGSHTNFIK</sequence>
<dbReference type="InterPro" id="IPR003736">
    <property type="entry name" value="PAAI_dom"/>
</dbReference>
<comment type="catalytic activity">
    <reaction evidence="16">
        <text>hexanoyl-CoA + H2O = hexanoate + CoA + H(+)</text>
        <dbReference type="Rhea" id="RHEA:40115"/>
        <dbReference type="ChEBI" id="CHEBI:15377"/>
        <dbReference type="ChEBI" id="CHEBI:15378"/>
        <dbReference type="ChEBI" id="CHEBI:17120"/>
        <dbReference type="ChEBI" id="CHEBI:57287"/>
        <dbReference type="ChEBI" id="CHEBI:62620"/>
    </reaction>
    <physiologicalReaction direction="left-to-right" evidence="16">
        <dbReference type="Rhea" id="RHEA:40116"/>
    </physiologicalReaction>
</comment>
<feature type="domain" description="Thioesterase" evidence="24">
    <location>
        <begin position="198"/>
        <end position="280"/>
    </location>
</feature>
<dbReference type="InterPro" id="IPR039298">
    <property type="entry name" value="ACOT13"/>
</dbReference>